<keyword evidence="3" id="KW-1185">Reference proteome</keyword>
<name>A0A1E5L9W7_9FIRM</name>
<dbReference type="RefSeq" id="WP_069700650.1">
    <property type="nucleotide sequence ID" value="NZ_MJAT01000001.1"/>
</dbReference>
<evidence type="ECO:0000313" key="3">
    <source>
        <dbReference type="Proteomes" id="UP000095255"/>
    </source>
</evidence>
<keyword evidence="1" id="KW-0812">Transmembrane</keyword>
<accession>A0A1E5L9W7</accession>
<reference evidence="2 3" key="1">
    <citation type="submission" date="2016-09" db="EMBL/GenBank/DDBJ databases">
        <title>Desulfuribacillus arsenicus sp. nov., an obligately anaerobic, dissimilatory arsenic- and antimonate-reducing bacterium isolated from anoxic sediments.</title>
        <authorList>
            <person name="Abin C.A."/>
            <person name="Hollibaugh J.T."/>
        </authorList>
    </citation>
    <scope>NUCLEOTIDE SEQUENCE [LARGE SCALE GENOMIC DNA]</scope>
    <source>
        <strain evidence="2 3">MLFW-2</strain>
    </source>
</reference>
<protein>
    <submittedName>
        <fullName evidence="2">Uncharacterized protein</fullName>
    </submittedName>
</protein>
<dbReference type="EMBL" id="MJAT01000001">
    <property type="protein sequence ID" value="OEH86773.1"/>
    <property type="molecule type" value="Genomic_DNA"/>
</dbReference>
<evidence type="ECO:0000256" key="1">
    <source>
        <dbReference type="SAM" id="Phobius"/>
    </source>
</evidence>
<organism evidence="2 3">
    <name type="scientific">Desulfuribacillus stibiiarsenatis</name>
    <dbReference type="NCBI Taxonomy" id="1390249"/>
    <lineage>
        <taxon>Bacteria</taxon>
        <taxon>Bacillati</taxon>
        <taxon>Bacillota</taxon>
        <taxon>Desulfuribacillia</taxon>
        <taxon>Desulfuribacillales</taxon>
        <taxon>Desulfuribacillaceae</taxon>
        <taxon>Desulfuribacillus</taxon>
    </lineage>
</organism>
<comment type="caution">
    <text evidence="2">The sequence shown here is derived from an EMBL/GenBank/DDBJ whole genome shotgun (WGS) entry which is preliminary data.</text>
</comment>
<dbReference type="OrthoDB" id="9952411at2"/>
<gene>
    <name evidence="2" type="ORF">BHU72_00420</name>
</gene>
<feature type="transmembrane region" description="Helical" evidence="1">
    <location>
        <begin position="27"/>
        <end position="50"/>
    </location>
</feature>
<keyword evidence="1" id="KW-1133">Transmembrane helix</keyword>
<dbReference type="Proteomes" id="UP000095255">
    <property type="component" value="Unassembled WGS sequence"/>
</dbReference>
<sequence>MEVLLLTILFFSLWVSTHIGFWNFRQMYYIPSLFLYFTLGLSTVGVVYFIRNTDVVILYFGVVLGTIQGNQEAECLEEYRGTRPRALF</sequence>
<proteinExistence type="predicted"/>
<evidence type="ECO:0000313" key="2">
    <source>
        <dbReference type="EMBL" id="OEH86773.1"/>
    </source>
</evidence>
<keyword evidence="1" id="KW-0472">Membrane</keyword>
<dbReference type="STRING" id="1390249.BHU72_00420"/>
<dbReference type="AlphaFoldDB" id="A0A1E5L9W7"/>